<evidence type="ECO:0000256" key="2">
    <source>
        <dbReference type="SAM" id="Phobius"/>
    </source>
</evidence>
<dbReference type="AlphaFoldDB" id="A0A813K0Y5"/>
<keyword evidence="2" id="KW-0812">Transmembrane</keyword>
<keyword evidence="2" id="KW-1133">Transmembrane helix</keyword>
<comment type="caution">
    <text evidence="3">The sequence shown here is derived from an EMBL/GenBank/DDBJ whole genome shotgun (WGS) entry which is preliminary data.</text>
</comment>
<sequence length="124" mass="13705">MTAQLAGQRPSSEGGVELERLQEAVLSLRERELESKVLLAFGEASPTSLRTSWEVRLAPDERDVFDSLPLTQLRRQGGEEAEGEGVEGSKPYKPPSWEDERLSVVALLVGMPLLFSLLLWISSP</sequence>
<protein>
    <submittedName>
        <fullName evidence="3">Uncharacterized protein</fullName>
    </submittedName>
</protein>
<dbReference type="Proteomes" id="UP000626109">
    <property type="component" value="Unassembled WGS sequence"/>
</dbReference>
<proteinExistence type="predicted"/>
<dbReference type="EMBL" id="CAJNNW010027100">
    <property type="protein sequence ID" value="CAE8689628.1"/>
    <property type="molecule type" value="Genomic_DNA"/>
</dbReference>
<gene>
    <name evidence="3" type="ORF">PGLA2088_LOCUS26532</name>
</gene>
<reference evidence="3" key="1">
    <citation type="submission" date="2021-02" db="EMBL/GenBank/DDBJ databases">
        <authorList>
            <person name="Dougan E. K."/>
            <person name="Rhodes N."/>
            <person name="Thang M."/>
            <person name="Chan C."/>
        </authorList>
    </citation>
    <scope>NUCLEOTIDE SEQUENCE</scope>
</reference>
<evidence type="ECO:0000313" key="3">
    <source>
        <dbReference type="EMBL" id="CAE8689628.1"/>
    </source>
</evidence>
<evidence type="ECO:0000313" key="4">
    <source>
        <dbReference type="Proteomes" id="UP000626109"/>
    </source>
</evidence>
<evidence type="ECO:0000256" key="1">
    <source>
        <dbReference type="SAM" id="MobiDB-lite"/>
    </source>
</evidence>
<name>A0A813K0Y5_POLGL</name>
<organism evidence="3 4">
    <name type="scientific">Polarella glacialis</name>
    <name type="common">Dinoflagellate</name>
    <dbReference type="NCBI Taxonomy" id="89957"/>
    <lineage>
        <taxon>Eukaryota</taxon>
        <taxon>Sar</taxon>
        <taxon>Alveolata</taxon>
        <taxon>Dinophyceae</taxon>
        <taxon>Suessiales</taxon>
        <taxon>Suessiaceae</taxon>
        <taxon>Polarella</taxon>
    </lineage>
</organism>
<feature type="transmembrane region" description="Helical" evidence="2">
    <location>
        <begin position="102"/>
        <end position="121"/>
    </location>
</feature>
<keyword evidence="2" id="KW-0472">Membrane</keyword>
<feature type="region of interest" description="Disordered" evidence="1">
    <location>
        <begin position="72"/>
        <end position="94"/>
    </location>
</feature>
<accession>A0A813K0Y5</accession>